<dbReference type="InterPro" id="IPR019794">
    <property type="entry name" value="Peroxidases_AS"/>
</dbReference>
<evidence type="ECO:0000256" key="7">
    <source>
        <dbReference type="ARBA" id="ARBA00023002"/>
    </source>
</evidence>
<dbReference type="GO" id="GO:0034599">
    <property type="term" value="P:cellular response to oxidative stress"/>
    <property type="evidence" value="ECO:0007669"/>
    <property type="project" value="InterPro"/>
</dbReference>
<dbReference type="PROSITE" id="PS00436">
    <property type="entry name" value="PEROXIDASE_2"/>
    <property type="match status" value="1"/>
</dbReference>
<dbReference type="Proteomes" id="UP000594263">
    <property type="component" value="Unplaced"/>
</dbReference>
<dbReference type="GO" id="GO:0042744">
    <property type="term" value="P:hydrogen peroxide catabolic process"/>
    <property type="evidence" value="ECO:0007669"/>
    <property type="project" value="TreeGrafter"/>
</dbReference>
<dbReference type="Gene3D" id="1.10.420.10">
    <property type="entry name" value="Peroxidase, domain 2"/>
    <property type="match status" value="1"/>
</dbReference>
<keyword evidence="11" id="KW-1185">Reference proteome</keyword>
<dbReference type="InterPro" id="IPR002016">
    <property type="entry name" value="Haem_peroxidase"/>
</dbReference>
<proteinExistence type="inferred from homology"/>
<name>A0A7N0V7V5_KALFE</name>
<feature type="domain" description="Plant heme peroxidase family profile" evidence="9">
    <location>
        <begin position="112"/>
        <end position="245"/>
    </location>
</feature>
<dbReference type="GO" id="GO:0010431">
    <property type="term" value="P:seed maturation"/>
    <property type="evidence" value="ECO:0007669"/>
    <property type="project" value="EnsemblPlants"/>
</dbReference>
<dbReference type="PRINTS" id="PR00458">
    <property type="entry name" value="PEROXIDASE"/>
</dbReference>
<dbReference type="InterPro" id="IPR044831">
    <property type="entry name" value="Ccp1-like"/>
</dbReference>
<evidence type="ECO:0000313" key="11">
    <source>
        <dbReference type="Proteomes" id="UP000594263"/>
    </source>
</evidence>
<dbReference type="OMA" id="KACRIRC"/>
<evidence type="ECO:0000256" key="4">
    <source>
        <dbReference type="ARBA" id="ARBA00022559"/>
    </source>
</evidence>
<reference evidence="10" key="1">
    <citation type="submission" date="2021-01" db="UniProtKB">
        <authorList>
            <consortium name="EnsemblPlants"/>
        </authorList>
    </citation>
    <scope>IDENTIFICATION</scope>
</reference>
<organism evidence="10 11">
    <name type="scientific">Kalanchoe fedtschenkoi</name>
    <name type="common">Lavender scallops</name>
    <name type="synonym">South American air plant</name>
    <dbReference type="NCBI Taxonomy" id="63787"/>
    <lineage>
        <taxon>Eukaryota</taxon>
        <taxon>Viridiplantae</taxon>
        <taxon>Streptophyta</taxon>
        <taxon>Embryophyta</taxon>
        <taxon>Tracheophyta</taxon>
        <taxon>Spermatophyta</taxon>
        <taxon>Magnoliopsida</taxon>
        <taxon>eudicotyledons</taxon>
        <taxon>Gunneridae</taxon>
        <taxon>Pentapetalae</taxon>
        <taxon>Saxifragales</taxon>
        <taxon>Crassulaceae</taxon>
        <taxon>Kalanchoe</taxon>
    </lineage>
</organism>
<dbReference type="InterPro" id="IPR010255">
    <property type="entry name" value="Haem_peroxidase_sf"/>
</dbReference>
<dbReference type="SUPFAM" id="SSF48113">
    <property type="entry name" value="Heme-dependent peroxidases"/>
    <property type="match status" value="1"/>
</dbReference>
<dbReference type="GO" id="GO:0000302">
    <property type="term" value="P:response to reactive oxygen species"/>
    <property type="evidence" value="ECO:0007669"/>
    <property type="project" value="TreeGrafter"/>
</dbReference>
<keyword evidence="8" id="KW-0408">Iron</keyword>
<dbReference type="GO" id="GO:0016688">
    <property type="term" value="F:L-ascorbate peroxidase activity"/>
    <property type="evidence" value="ECO:0007669"/>
    <property type="project" value="UniProtKB-EC"/>
</dbReference>
<dbReference type="GO" id="GO:0020037">
    <property type="term" value="F:heme binding"/>
    <property type="evidence" value="ECO:0007669"/>
    <property type="project" value="InterPro"/>
</dbReference>
<dbReference type="GO" id="GO:0009845">
    <property type="term" value="P:seed germination"/>
    <property type="evidence" value="ECO:0007669"/>
    <property type="project" value="EnsemblPlants"/>
</dbReference>
<evidence type="ECO:0000259" key="9">
    <source>
        <dbReference type="PROSITE" id="PS50873"/>
    </source>
</evidence>
<dbReference type="InterPro" id="IPR002207">
    <property type="entry name" value="Peroxidase_I"/>
</dbReference>
<dbReference type="FunFam" id="1.10.520.10:FF:000011">
    <property type="entry name" value="L-ascorbate peroxidase"/>
    <property type="match status" value="1"/>
</dbReference>
<dbReference type="AlphaFoldDB" id="A0A7N0V7V5"/>
<dbReference type="GO" id="GO:0046872">
    <property type="term" value="F:metal ion binding"/>
    <property type="evidence" value="ECO:0007669"/>
    <property type="project" value="UniProtKB-KW"/>
</dbReference>
<keyword evidence="7" id="KW-0560">Oxidoreductase</keyword>
<dbReference type="InterPro" id="IPR019793">
    <property type="entry name" value="Peroxidases_heam-ligand_BS"/>
</dbReference>
<keyword evidence="5" id="KW-0349">Heme</keyword>
<accession>A0A7N0V7V5</accession>
<dbReference type="Gene3D" id="1.10.520.10">
    <property type="match status" value="1"/>
</dbReference>
<dbReference type="PANTHER" id="PTHR31356">
    <property type="entry name" value="THYLAKOID LUMENAL 29 KDA PROTEIN, CHLOROPLASTIC-RELATED"/>
    <property type="match status" value="1"/>
</dbReference>
<dbReference type="PRINTS" id="PR00459">
    <property type="entry name" value="ASPEROXIDASE"/>
</dbReference>
<dbReference type="Pfam" id="PF00141">
    <property type="entry name" value="peroxidase"/>
    <property type="match status" value="1"/>
</dbReference>
<evidence type="ECO:0000256" key="6">
    <source>
        <dbReference type="ARBA" id="ARBA00022723"/>
    </source>
</evidence>
<dbReference type="EC" id="1.11.1.11" evidence="3"/>
<keyword evidence="6" id="KW-0479">Metal-binding</keyword>
<dbReference type="PANTHER" id="PTHR31356:SF8">
    <property type="entry name" value="L-ASCORBATE PEROXIDASE 6-RELATED"/>
    <property type="match status" value="1"/>
</dbReference>
<dbReference type="Gramene" id="Kaladp0162s0001.1.v1.1">
    <property type="protein sequence ID" value="Kaladp0162s0001.1.v1.1"/>
    <property type="gene ID" value="Kaladp0162s0001.v1.1"/>
</dbReference>
<evidence type="ECO:0000256" key="2">
    <source>
        <dbReference type="ARBA" id="ARBA00006873"/>
    </source>
</evidence>
<protein>
    <recommendedName>
        <fullName evidence="3">L-ascorbate peroxidase</fullName>
        <ecNumber evidence="3">1.11.1.11</ecNumber>
    </recommendedName>
</protein>
<evidence type="ECO:0000313" key="10">
    <source>
        <dbReference type="EnsemblPlants" id="Kaladp0162s0001.1.v1.1"/>
    </source>
</evidence>
<dbReference type="PROSITE" id="PS00435">
    <property type="entry name" value="PEROXIDASE_1"/>
    <property type="match status" value="1"/>
</dbReference>
<dbReference type="EnsemblPlants" id="Kaladp0162s0001.1.v1.1">
    <property type="protein sequence ID" value="Kaladp0162s0001.1.v1.1"/>
    <property type="gene ID" value="Kaladp0162s0001.v1.1"/>
</dbReference>
<comment type="cofactor">
    <cofactor evidence="1">
        <name>heme b</name>
        <dbReference type="ChEBI" id="CHEBI:60344"/>
    </cofactor>
</comment>
<keyword evidence="4" id="KW-0575">Peroxidase</keyword>
<comment type="similarity">
    <text evidence="2">Belongs to the peroxidase family. Ascorbate peroxidase subfamily.</text>
</comment>
<sequence>MTSALTTSFLATVLTSSEFKLRAKRVPATKCCGELRIASSMSCSTSRRASEATSIEESRGTGTGTLCGRRGLVFLAALPYLVPLCANPAESSGGDYLTMKQEIAKVLTKGKAAGVLRLVFHDAGTFDMIDNSGGMNGSIIFELDRPENKGLNKSLKIIMKAKSEADKIRPVSWADMIAVAGAEAVSLCGGPTIPVRLGRLDATEADPEGKLPEETLNASGLKRCFEQKGFSVRDLVALSGAHTLGSKGFGNPTVFDNSYYKILMEKSWLNSGGMTNMIGLPSDRALVDDDECLRCVHSSLCSV</sequence>
<evidence type="ECO:0000256" key="8">
    <source>
        <dbReference type="ARBA" id="ARBA00023004"/>
    </source>
</evidence>
<evidence type="ECO:0000256" key="5">
    <source>
        <dbReference type="ARBA" id="ARBA00022617"/>
    </source>
</evidence>
<dbReference type="PROSITE" id="PS50873">
    <property type="entry name" value="PEROXIDASE_4"/>
    <property type="match status" value="1"/>
</dbReference>
<evidence type="ECO:0000256" key="3">
    <source>
        <dbReference type="ARBA" id="ARBA00012940"/>
    </source>
</evidence>
<evidence type="ECO:0000256" key="1">
    <source>
        <dbReference type="ARBA" id="ARBA00001970"/>
    </source>
</evidence>